<evidence type="ECO:0000256" key="1">
    <source>
        <dbReference type="ARBA" id="ARBA00022574"/>
    </source>
</evidence>
<dbReference type="InterPro" id="IPR036322">
    <property type="entry name" value="WD40_repeat_dom_sf"/>
</dbReference>
<name>A0A0M0JLA7_9EUKA</name>
<dbReference type="InterPro" id="IPR023362">
    <property type="entry name" value="PH-BEACH_dom"/>
</dbReference>
<evidence type="ECO:0000259" key="5">
    <source>
        <dbReference type="PROSITE" id="PS50197"/>
    </source>
</evidence>
<dbReference type="FunFam" id="1.10.1540.10:FF:000001">
    <property type="entry name" value="neurobeachin isoform X1"/>
    <property type="match status" value="1"/>
</dbReference>
<dbReference type="PROSITE" id="PS50082">
    <property type="entry name" value="WD_REPEATS_2"/>
    <property type="match status" value="1"/>
</dbReference>
<reference evidence="8" key="1">
    <citation type="journal article" date="2015" name="PLoS Genet.">
        <title>Genome Sequence and Transcriptome Analyses of Chrysochromulina tobin: Metabolic Tools for Enhanced Algal Fitness in the Prominent Order Prymnesiales (Haptophyceae).</title>
        <authorList>
            <person name="Hovde B.T."/>
            <person name="Deodato C.R."/>
            <person name="Hunsperger H.M."/>
            <person name="Ryken S.A."/>
            <person name="Yost W."/>
            <person name="Jha R.K."/>
            <person name="Patterson J."/>
            <person name="Monnat R.J. Jr."/>
            <person name="Barlow S.B."/>
            <person name="Starkenburg S.R."/>
            <person name="Cattolico R.A."/>
        </authorList>
    </citation>
    <scope>NUCLEOTIDE SEQUENCE</scope>
    <source>
        <strain evidence="8">CCMP291</strain>
    </source>
</reference>
<accession>A0A0M0JLA7</accession>
<dbReference type="Pfam" id="PF14844">
    <property type="entry name" value="PH_BEACH"/>
    <property type="match status" value="1"/>
</dbReference>
<feature type="domain" description="BEACH" evidence="5">
    <location>
        <begin position="1902"/>
        <end position="2192"/>
    </location>
</feature>
<dbReference type="SUPFAM" id="SSF81837">
    <property type="entry name" value="BEACH domain"/>
    <property type="match status" value="1"/>
</dbReference>
<dbReference type="Gene3D" id="2.30.29.30">
    <property type="entry name" value="Pleckstrin-homology domain (PH domain)/Phosphotyrosine-binding domain (PTB)"/>
    <property type="match status" value="1"/>
</dbReference>
<evidence type="ECO:0000256" key="3">
    <source>
        <dbReference type="PROSITE-ProRule" id="PRU00221"/>
    </source>
</evidence>
<feature type="compositionally biased region" description="Low complexity" evidence="4">
    <location>
        <begin position="1658"/>
        <end position="1674"/>
    </location>
</feature>
<feature type="region of interest" description="Disordered" evidence="4">
    <location>
        <begin position="1622"/>
        <end position="1681"/>
    </location>
</feature>
<evidence type="ECO:0000256" key="4">
    <source>
        <dbReference type="SAM" id="MobiDB-lite"/>
    </source>
</evidence>
<organism evidence="7 8">
    <name type="scientific">Chrysochromulina tobinii</name>
    <dbReference type="NCBI Taxonomy" id="1460289"/>
    <lineage>
        <taxon>Eukaryota</taxon>
        <taxon>Haptista</taxon>
        <taxon>Haptophyta</taxon>
        <taxon>Prymnesiophyceae</taxon>
        <taxon>Prymnesiales</taxon>
        <taxon>Chrysochromulinaceae</taxon>
        <taxon>Chrysochromulina</taxon>
    </lineage>
</organism>
<dbReference type="Pfam" id="PF20426">
    <property type="entry name" value="NBCH_WD40"/>
    <property type="match status" value="1"/>
</dbReference>
<dbReference type="InterPro" id="IPR050865">
    <property type="entry name" value="BEACH_Domain"/>
</dbReference>
<feature type="region of interest" description="Disordered" evidence="4">
    <location>
        <begin position="2195"/>
        <end position="2232"/>
    </location>
</feature>
<evidence type="ECO:0000313" key="8">
    <source>
        <dbReference type="Proteomes" id="UP000037460"/>
    </source>
</evidence>
<feature type="region of interest" description="Disordered" evidence="4">
    <location>
        <begin position="1694"/>
        <end position="1766"/>
    </location>
</feature>
<dbReference type="SMART" id="SM00320">
    <property type="entry name" value="WD40"/>
    <property type="match status" value="5"/>
</dbReference>
<dbReference type="SUPFAM" id="SSF50729">
    <property type="entry name" value="PH domain-like"/>
    <property type="match status" value="1"/>
</dbReference>
<dbReference type="Proteomes" id="UP000037460">
    <property type="component" value="Unassembled WGS sequence"/>
</dbReference>
<comment type="caution">
    <text evidence="7">The sequence shown here is derived from an EMBL/GenBank/DDBJ whole genome shotgun (WGS) entry which is preliminary data.</text>
</comment>
<proteinExistence type="predicted"/>
<feature type="repeat" description="WD" evidence="3">
    <location>
        <begin position="2367"/>
        <end position="2399"/>
    </location>
</feature>
<dbReference type="EMBL" id="JWZX01002737">
    <property type="protein sequence ID" value="KOO27270.1"/>
    <property type="molecule type" value="Genomic_DNA"/>
</dbReference>
<dbReference type="InterPro" id="IPR046851">
    <property type="entry name" value="NBCH_WD40"/>
</dbReference>
<sequence length="2596" mass="276936">MSAYLDMVSVSPAVLKAAPTVSALAPSGRLLRPLSGKFVETLHKLDLPELEALEAILAASPHNRQLSTGGDLLNLALAQLPRIEDAERRAAALRIIRHMGSHRFTVHNMRYLLASVALSEAAHASGGYAGASAGSAALELLQLVGDVLGASTGPDLSAYWDMGVGVMGATGFDLPADRLVLLASKGAFAISCWLRLDALNTQPIAVFGVTDAVGAGVQLQLSRAGAGLARAELLVTEPQRSANPGSKLLARLPGAAARQSAAALGGNVSFETSIVTFDGDMVVRCGAWHLLTLSCRRGALLGFGSAGRDEALLCVDGSRAARANGFRYPAWVTEQSSQGRAAVGAPAATRSPAAALRGQLGPFMLFQSALSVAELEACFDAARVGRTLFEWPQVMAGWHPLLTDAHNDASSRELAGTCIAATAEGPWAARPRSEAISVIEMIRAKDSAGGMLNLLLPLLALRRKGHPCGDALLAATLRLLSGLLRGHLRNQIELLRSDGMTLLGHLVSTIRPAHMGEATISALAALASTCRELPELYKEFLQRVLLRMDAWRRLDTVVLGSLLALLNGLSSSDEGATHAVALPQRMLDAARRYFVRPVTLPPSRQRAVQPASPVVFREAVDGVSEEVAVHRLLGTMLGADIKTPNTTAAARTQGREVVVTPEAVHAQCLSTAALLGSDRLACQGALPLLAHALHFGYRPSGAELEAQVTTLTLLLRLTEAHGPLILEPLAAGGGLLALVDTLHQRPPPRTALVCARLLCAPLSVRVAADGLAGQWCKWMTAGGLAVVRLSLNALPADENLFSGLIAVLLRCTPEEAAESTCPRIYTPSLVPAFFAACARAPLELQARQLETFALWLRLCPDNCGALTATASLWQPHAAAMLAAALDEKAVAPVATLCGTLLVELLCTYSIETLAAELGISSGGAGVQPLLVREPSGSGALGTGGSWRALDVILVVAQGCGDAAQVQRARRMVLQRLLESMVRLGPRFGEAAAAAAPKLLRLCVVVRAHLLTDEELLARYPEEASMVAAGVPRVEILTGLRARTEHLLGGAAAVRLSLATRPPYDAAALSSEQRWDALRTRGGEAVVHGDAELLLQLLETFDALTVRAMMDDAADAAMRKRTSAATFGLGVGGQIVAPSTPTTPQMLLDKAVARRDEVLRKRDEVLDSLNARRDEVPLFRNANGAHINWSDTDWTRRHGYPAGIGCWGIGYDGHHRYMAPGESAFPPGSGWVVRQDHGVAPAPKIARMSSQASQQALLAIEAASADPSAPAFIPAPPPHKAPDALDALMVQPMSVFDVLLELLLLLVSARAATLGQPQAAKARAATAQRLREILWRDLEQGCTWAHLPSQQAVQALTSQKSDDQVWQARRAHVFELVVSLGMPLREHACALRAGTATYHAALAETLVPLLQGVMRTFRYFIAYDLTKTTKESDYAKQPPADYDDYAASKLRDYALGADGSTGYGQLTVLVGQLGGQETPAWMLPEVEPSAFLSTALAQWTPLLDALPLAAAARARRARQRTDVLHAVLSANAWADAALSGWMQAAAEEESLAAQAVAQADGALSRLRQVESKRAAAADAKEKAEAAHAAHMWEAVQRTLLREQAAWEEPGSSGGARFWEHLEVEDTGPGRRRPLVVPNPLGTDHKQASLTQQKSGGSRAWPISAPAADDPSSTADGPEGSVNEGSVAALRRVASMARQATGGSSIGKGGEEGEGEEGEADEESLSRTASVVAGAASAPASDTAAPLTAAAADAAADDTERASDETSDDWLFNGPCDLVWRGGVVVGIVTLTRTSLTFEADPNKVGEAEGKASDAEVKVCEAVTGNPVAEGARTWMVAELKQMQRRRFLLTHTALEIFTAQPAAHPAYGLPPAASFPSIPLFLHLYTKKQRERLKRALQRVGVPERSWRLAKQALQDAWHRREISNFDYLMELNTLSGRTYNDLNQYPVMPWVLADYTSYSLDLSDPASYRDLSKPVGALNEARLQTFVERYNGMDEDGEMPRFHYGSHYSSAAATLFWLLRLEPYTSFAVELQSGKFDHADRLFYSLREAWLSCNTNIADVKELIPEFFYMPDFLRNASRFELGVRQDDKRVDDVVLPPWAKTPETFIAYHRRALESEVVSANLHHWIDLIWGSKQQGPAAVEAANIFFYLTYEGTVDLEAVADPIEREAIQQQVACFGQTPPILFTAPHPARRPPMPMVRPVHWTPPPPPPSKESPNEPSGYTPRPLIAPPTTAGLNARGLKTPAMAAIIQPFERTARFALFGAKTSVGLSSIAVSADPSDRRVVAVDANSAVHSFRWPPPYGRAPQVASARRHCLTQLPASDASKTSCLAIVPAPDNPRAMHVLSGGHFDGALCVADESGRTRVIDIKHSRTITCLALSPGRADWLLTGAADTTVILWYLRVESTGQREIRPVPVRALRGHVRELTAVALAADLGLAASGAADGCILLHTTRDGSLLRSIVHPDRLPVGHLLLSSLHCRLIVGSTAAGTSTLHAFTLSGVKMYTCELGGGVRCALLSPDGSLLLAGGMRGDLNAWRLDTGQPAAIFANAGSAIACACVSENDLVVGTQDGDIIGYPLDPKVMFGSAIRDVAHGFS</sequence>
<feature type="compositionally biased region" description="Acidic residues" evidence="4">
    <location>
        <begin position="1710"/>
        <end position="1721"/>
    </location>
</feature>
<evidence type="ECO:0000313" key="7">
    <source>
        <dbReference type="EMBL" id="KOO27270.1"/>
    </source>
</evidence>
<keyword evidence="1 3" id="KW-0853">WD repeat</keyword>
<evidence type="ECO:0000256" key="2">
    <source>
        <dbReference type="ARBA" id="ARBA00022737"/>
    </source>
</evidence>
<dbReference type="PANTHER" id="PTHR13743:SF123">
    <property type="entry name" value="PROTEIN FAN"/>
    <property type="match status" value="1"/>
</dbReference>
<dbReference type="PROSITE" id="PS51783">
    <property type="entry name" value="PH_BEACH"/>
    <property type="match status" value="1"/>
</dbReference>
<dbReference type="Gene3D" id="2.130.10.10">
    <property type="entry name" value="YVTN repeat-like/Quinoprotein amine dehydrogenase"/>
    <property type="match status" value="1"/>
</dbReference>
<gene>
    <name evidence="7" type="ORF">Ctob_011666</name>
</gene>
<dbReference type="InterPro" id="IPR011993">
    <property type="entry name" value="PH-like_dom_sf"/>
</dbReference>
<dbReference type="PANTHER" id="PTHR13743">
    <property type="entry name" value="BEIGE/BEACH-RELATED"/>
    <property type="match status" value="1"/>
</dbReference>
<dbReference type="PROSITE" id="PS50197">
    <property type="entry name" value="BEACH"/>
    <property type="match status" value="1"/>
</dbReference>
<dbReference type="Gene3D" id="1.10.1540.10">
    <property type="entry name" value="BEACH domain"/>
    <property type="match status" value="1"/>
</dbReference>
<feature type="compositionally biased region" description="Low complexity" evidence="4">
    <location>
        <begin position="1724"/>
        <end position="1752"/>
    </location>
</feature>
<dbReference type="CDD" id="cd06071">
    <property type="entry name" value="Beach"/>
    <property type="match status" value="1"/>
</dbReference>
<dbReference type="SUPFAM" id="SSF50978">
    <property type="entry name" value="WD40 repeat-like"/>
    <property type="match status" value="1"/>
</dbReference>
<dbReference type="OrthoDB" id="26681at2759"/>
<dbReference type="InterPro" id="IPR001680">
    <property type="entry name" value="WD40_rpt"/>
</dbReference>
<dbReference type="InterPro" id="IPR031570">
    <property type="entry name" value="NBEA/BDCP_DUF4704"/>
</dbReference>
<evidence type="ECO:0000259" key="6">
    <source>
        <dbReference type="PROSITE" id="PS51783"/>
    </source>
</evidence>
<feature type="compositionally biased region" description="Pro residues" evidence="4">
    <location>
        <begin position="2195"/>
        <end position="2213"/>
    </location>
</feature>
<dbReference type="Pfam" id="PF02138">
    <property type="entry name" value="Beach"/>
    <property type="match status" value="1"/>
</dbReference>
<dbReference type="InterPro" id="IPR036372">
    <property type="entry name" value="BEACH_dom_sf"/>
</dbReference>
<keyword evidence="2" id="KW-0677">Repeat</keyword>
<dbReference type="InterPro" id="IPR015943">
    <property type="entry name" value="WD40/YVTN_repeat-like_dom_sf"/>
</dbReference>
<dbReference type="SMART" id="SM01026">
    <property type="entry name" value="Beach"/>
    <property type="match status" value="1"/>
</dbReference>
<dbReference type="Pfam" id="PF15787">
    <property type="entry name" value="DUF4704"/>
    <property type="match status" value="1"/>
</dbReference>
<protein>
    <submittedName>
        <fullName evidence="7">Lipopolysaccharide-responsive and beige-like anchor</fullName>
    </submittedName>
</protein>
<dbReference type="InterPro" id="IPR000409">
    <property type="entry name" value="BEACH_dom"/>
</dbReference>
<keyword evidence="8" id="KW-1185">Reference proteome</keyword>
<feature type="domain" description="BEACH-type PH" evidence="6">
    <location>
        <begin position="1763"/>
        <end position="1897"/>
    </location>
</feature>